<dbReference type="EC" id="6.3.5.7" evidence="3 10"/>
<dbReference type="RefSeq" id="WP_015238766.1">
    <property type="nucleotide sequence ID" value="NC_020283.1"/>
</dbReference>
<keyword evidence="7 10" id="KW-0067">ATP-binding</keyword>
<evidence type="ECO:0000256" key="3">
    <source>
        <dbReference type="ARBA" id="ARBA00012739"/>
    </source>
</evidence>
<feature type="active site" description="Charge relay system" evidence="10">
    <location>
        <position position="81"/>
    </location>
</feature>
<dbReference type="InterPro" id="IPR004412">
    <property type="entry name" value="GatA"/>
</dbReference>
<evidence type="ECO:0000313" key="12">
    <source>
        <dbReference type="EMBL" id="AGF47946.1"/>
    </source>
</evidence>
<name>M1LV22_9PROT</name>
<keyword evidence="8 10" id="KW-0648">Protein biosynthesis</keyword>
<sequence>MTKKPLHTQFDGINELRDAILKKDISVLEITKSALEKAKDLEYLNIFLHLDEELTLQQAKEADKNSSDSSKILTGIPIAHKDNIATKQWHTTAGSKMLENYISPFNATVVDKLKEFGSISLGKLNCDEFGMGSNNENSAYGPVKNPWDIRITPGGSSGGSAAAVAARIVMASTGTDTGGSIRMPAALCGVCGIKPTYGTVSRYGVIAFASSLDQVGVFANSSLDLLEILNTISDYDHKDSTSIKKYCSEEIKTGWIKKSFNNTKNSFRKNSSSPLKDIRIGIPKEFFDMPIDEDILKTTKEAIHTFEKLGADIINISIPHTEIAIPTYYVIASAEASSNLARYDGVHYGYRTSTFKNIEEMISRSRAEGFGNEVKIRTLLGNYLLSKNNYEQFYLKAQKIRRIILNSFQKIFHTECDLIMGPVTMKNTKKIGIKNINDTDWLDDIYTVSANLAGLPAMSIPCGFNKSDDSHPIGLQIIGNYFSEPLMIAISDCYQQNTNWHKKLPDNI</sequence>
<dbReference type="STRING" id="1208918.CDEE_0109"/>
<comment type="subunit">
    <text evidence="2 10">Heterotrimer of A, B and C subunits.</text>
</comment>
<dbReference type="PANTHER" id="PTHR11895:SF151">
    <property type="entry name" value="GLUTAMYL-TRNA(GLN) AMIDOTRANSFERASE SUBUNIT A"/>
    <property type="match status" value="1"/>
</dbReference>
<evidence type="ECO:0000256" key="10">
    <source>
        <dbReference type="HAMAP-Rule" id="MF_00120"/>
    </source>
</evidence>
<keyword evidence="13" id="KW-1185">Reference proteome</keyword>
<dbReference type="GO" id="GO:0016740">
    <property type="term" value="F:transferase activity"/>
    <property type="evidence" value="ECO:0007669"/>
    <property type="project" value="UniProtKB-KW"/>
</dbReference>
<evidence type="ECO:0000256" key="9">
    <source>
        <dbReference type="ARBA" id="ARBA00047407"/>
    </source>
</evidence>
<accession>M1LV22</accession>
<comment type="function">
    <text evidence="10">Allows the formation of correctly charged Gln-tRNA(Gln) through the transamidation of misacylated Glu-tRNA(Gln) in organisms which lack glutaminyl-tRNA synthetase. The reaction takes place in the presence of glutamine and ATP through an activated gamma-phospho-Glu-tRNA(Gln).</text>
</comment>
<comment type="catalytic activity">
    <reaction evidence="9 10">
        <text>L-glutamyl-tRNA(Gln) + L-glutamine + ATP + H2O = L-glutaminyl-tRNA(Gln) + L-glutamate + ADP + phosphate + H(+)</text>
        <dbReference type="Rhea" id="RHEA:17521"/>
        <dbReference type="Rhea" id="RHEA-COMP:9681"/>
        <dbReference type="Rhea" id="RHEA-COMP:9684"/>
        <dbReference type="ChEBI" id="CHEBI:15377"/>
        <dbReference type="ChEBI" id="CHEBI:15378"/>
        <dbReference type="ChEBI" id="CHEBI:29985"/>
        <dbReference type="ChEBI" id="CHEBI:30616"/>
        <dbReference type="ChEBI" id="CHEBI:43474"/>
        <dbReference type="ChEBI" id="CHEBI:58359"/>
        <dbReference type="ChEBI" id="CHEBI:78520"/>
        <dbReference type="ChEBI" id="CHEBI:78521"/>
        <dbReference type="ChEBI" id="CHEBI:456216"/>
        <dbReference type="EC" id="6.3.5.7"/>
    </reaction>
</comment>
<evidence type="ECO:0000313" key="13">
    <source>
        <dbReference type="Proteomes" id="UP000011686"/>
    </source>
</evidence>
<dbReference type="GO" id="GO:0030956">
    <property type="term" value="C:glutamyl-tRNA(Gln) amidotransferase complex"/>
    <property type="evidence" value="ECO:0007669"/>
    <property type="project" value="InterPro"/>
</dbReference>
<feature type="active site" description="Acyl-ester intermediate" evidence="10">
    <location>
        <position position="180"/>
    </location>
</feature>
<protein>
    <recommendedName>
        <fullName evidence="4 10">Glutamyl-tRNA(Gln) amidotransferase subunit A</fullName>
        <shortName evidence="10">Glu-ADT subunit A</shortName>
        <ecNumber evidence="3 10">6.3.5.7</ecNumber>
    </recommendedName>
</protein>
<evidence type="ECO:0000256" key="7">
    <source>
        <dbReference type="ARBA" id="ARBA00022840"/>
    </source>
</evidence>
<dbReference type="AlphaFoldDB" id="M1LV22"/>
<evidence type="ECO:0000256" key="1">
    <source>
        <dbReference type="ARBA" id="ARBA00008069"/>
    </source>
</evidence>
<dbReference type="PROSITE" id="PS00571">
    <property type="entry name" value="AMIDASES"/>
    <property type="match status" value="1"/>
</dbReference>
<evidence type="ECO:0000256" key="2">
    <source>
        <dbReference type="ARBA" id="ARBA00011123"/>
    </source>
</evidence>
<feature type="active site" description="Charge relay system" evidence="10">
    <location>
        <position position="156"/>
    </location>
</feature>
<dbReference type="InterPro" id="IPR023631">
    <property type="entry name" value="Amidase_dom"/>
</dbReference>
<dbReference type="Proteomes" id="UP000011686">
    <property type="component" value="Chromosome"/>
</dbReference>
<organism evidence="12 13">
    <name type="scientific">Candidatus Kinetoplastidibacterium crithidiae TCC036E</name>
    <dbReference type="NCBI Taxonomy" id="1208918"/>
    <lineage>
        <taxon>Bacteria</taxon>
        <taxon>Pseudomonadati</taxon>
        <taxon>Pseudomonadota</taxon>
        <taxon>Betaproteobacteria</taxon>
        <taxon>Candidatus Kinetoplastidibacterium</taxon>
    </lineage>
</organism>
<dbReference type="PANTHER" id="PTHR11895">
    <property type="entry name" value="TRANSAMIDASE"/>
    <property type="match status" value="1"/>
</dbReference>
<dbReference type="SUPFAM" id="SSF75304">
    <property type="entry name" value="Amidase signature (AS) enzymes"/>
    <property type="match status" value="1"/>
</dbReference>
<dbReference type="Gene3D" id="3.90.1300.10">
    <property type="entry name" value="Amidase signature (AS) domain"/>
    <property type="match status" value="1"/>
</dbReference>
<dbReference type="NCBIfam" id="TIGR00132">
    <property type="entry name" value="gatA"/>
    <property type="match status" value="1"/>
</dbReference>
<proteinExistence type="inferred from homology"/>
<dbReference type="InterPro" id="IPR036928">
    <property type="entry name" value="AS_sf"/>
</dbReference>
<dbReference type="GO" id="GO:0006412">
    <property type="term" value="P:translation"/>
    <property type="evidence" value="ECO:0007669"/>
    <property type="project" value="UniProtKB-UniRule"/>
</dbReference>
<evidence type="ECO:0000256" key="4">
    <source>
        <dbReference type="ARBA" id="ARBA00014428"/>
    </source>
</evidence>
<dbReference type="InterPro" id="IPR000120">
    <property type="entry name" value="Amidase"/>
</dbReference>
<dbReference type="HOGENOM" id="CLU_009600_0_3_4"/>
<dbReference type="GO" id="GO:0050567">
    <property type="term" value="F:glutaminyl-tRNA synthase (glutamine-hydrolyzing) activity"/>
    <property type="evidence" value="ECO:0007669"/>
    <property type="project" value="UniProtKB-UniRule"/>
</dbReference>
<dbReference type="GO" id="GO:0005524">
    <property type="term" value="F:ATP binding"/>
    <property type="evidence" value="ECO:0007669"/>
    <property type="project" value="UniProtKB-KW"/>
</dbReference>
<evidence type="ECO:0000259" key="11">
    <source>
        <dbReference type="Pfam" id="PF01425"/>
    </source>
</evidence>
<reference evidence="12 13" key="1">
    <citation type="journal article" date="2013" name="Genome Biol. Evol.">
        <title>Genome evolution and phylogenomic analysis of candidatus kinetoplastibacterium, the betaproteobacterial endosymbionts of strigomonas and angomonas.</title>
        <authorList>
            <person name="Alves J.M."/>
            <person name="Serrano M.G."/>
            <person name="Maia da Silva F."/>
            <person name="Voegtly L.J."/>
            <person name="Matveyev A.V."/>
            <person name="Teixeira M.M."/>
            <person name="Camargo E.P."/>
            <person name="Buck G.A."/>
        </authorList>
    </citation>
    <scope>NUCLEOTIDE SEQUENCE [LARGE SCALE GENOMIC DNA]</scope>
    <source>
        <strain evidence="12 13">TCC036E</strain>
    </source>
</reference>
<dbReference type="HAMAP" id="MF_00120">
    <property type="entry name" value="GatA"/>
    <property type="match status" value="1"/>
</dbReference>
<dbReference type="InterPro" id="IPR020556">
    <property type="entry name" value="Amidase_CS"/>
</dbReference>
<feature type="domain" description="Amidase" evidence="11">
    <location>
        <begin position="29"/>
        <end position="486"/>
    </location>
</feature>
<dbReference type="EMBL" id="CP003804">
    <property type="protein sequence ID" value="AGF47946.1"/>
    <property type="molecule type" value="Genomic_DNA"/>
</dbReference>
<dbReference type="eggNOG" id="COG0154">
    <property type="taxonomic scope" value="Bacteria"/>
</dbReference>
<gene>
    <name evidence="10" type="primary">gatA</name>
    <name evidence="12" type="ORF">CDEE_0109</name>
</gene>
<dbReference type="PATRIC" id="fig|1208918.3.peg.647"/>
<evidence type="ECO:0000256" key="5">
    <source>
        <dbReference type="ARBA" id="ARBA00022598"/>
    </source>
</evidence>
<dbReference type="Pfam" id="PF01425">
    <property type="entry name" value="Amidase"/>
    <property type="match status" value="1"/>
</dbReference>
<keyword evidence="12" id="KW-0808">Transferase</keyword>
<keyword evidence="5 10" id="KW-0436">Ligase</keyword>
<comment type="similarity">
    <text evidence="1 10">Belongs to the amidase family. GatA subfamily.</text>
</comment>
<keyword evidence="6 10" id="KW-0547">Nucleotide-binding</keyword>
<dbReference type="KEGG" id="kct:CDEE_0109"/>
<evidence type="ECO:0000256" key="6">
    <source>
        <dbReference type="ARBA" id="ARBA00022741"/>
    </source>
</evidence>
<evidence type="ECO:0000256" key="8">
    <source>
        <dbReference type="ARBA" id="ARBA00022917"/>
    </source>
</evidence>